<evidence type="ECO:0000256" key="4">
    <source>
        <dbReference type="ARBA" id="ARBA00023295"/>
    </source>
</evidence>
<dbReference type="InterPro" id="IPR050727">
    <property type="entry name" value="GH43_arabinanases"/>
</dbReference>
<dbReference type="SUPFAM" id="SSF75005">
    <property type="entry name" value="Arabinanase/levansucrase/invertase"/>
    <property type="match status" value="1"/>
</dbReference>
<dbReference type="InterPro" id="IPR023296">
    <property type="entry name" value="Glyco_hydro_beta-prop_sf"/>
</dbReference>
<proteinExistence type="inferred from homology"/>
<dbReference type="RefSeq" id="WP_100363996.1">
    <property type="nucleotide sequence ID" value="NZ_PGFF01000001.1"/>
</dbReference>
<comment type="similarity">
    <text evidence="2">Belongs to the glycosyl hydrolase 43 family.</text>
</comment>
<dbReference type="PANTHER" id="PTHR43301:SF3">
    <property type="entry name" value="ARABINAN ENDO-1,5-ALPHA-L-ARABINOSIDASE A-RELATED"/>
    <property type="match status" value="1"/>
</dbReference>
<evidence type="ECO:0000256" key="3">
    <source>
        <dbReference type="ARBA" id="ARBA00022801"/>
    </source>
</evidence>
<accession>A0A2M9CIG6</accession>
<dbReference type="Pfam" id="PF04616">
    <property type="entry name" value="Glyco_hydro_43"/>
    <property type="match status" value="1"/>
</dbReference>
<evidence type="ECO:0000313" key="9">
    <source>
        <dbReference type="EMBL" id="PJJ71726.1"/>
    </source>
</evidence>
<reference evidence="9 10" key="1">
    <citation type="submission" date="2017-11" db="EMBL/GenBank/DDBJ databases">
        <title>Genomic Encyclopedia of Archaeal and Bacterial Type Strains, Phase II (KMG-II): From Individual Species to Whole Genera.</title>
        <authorList>
            <person name="Goeker M."/>
        </authorList>
    </citation>
    <scope>NUCLEOTIDE SEQUENCE [LARGE SCALE GENOMIC DNA]</scope>
    <source>
        <strain evidence="9 10">DSM 27393</strain>
    </source>
</reference>
<keyword evidence="10" id="KW-1185">Reference proteome</keyword>
<keyword evidence="4" id="KW-0326">Glycosidase</keyword>
<evidence type="ECO:0000256" key="6">
    <source>
        <dbReference type="PIRSR" id="PIRSR606710-2"/>
    </source>
</evidence>
<sequence length="773" mass="81954">MSRRFPRLSGALIGALALAAGLVTAPSAPAAAAPTAAAATAAPTFTNPVTDSFSDSYADPAVIRGHDGWFYLYATSDPLVEGGPFGIMHIARSLDLVEWEYLGTVFDETQTPAWAAEGALFWAPDVRRIGDRYVMYFTVTDTADKPGGDPAIGVATAPTPAGPWTATDAPVVDSRPAPGSTPEDPRWLGTIDPALLATDDGRLLLYFGGFSGGISVVELAPDGLTAVGEETHVAAAERYEGSYVVERDGWYYLMLSSAGCCAGPTTGYSVFVGRSESPTGPFVDAAGVPLDTSRAGGTQVLVQNGNRWVGPGHHAVVTDLAGQDWMIYHAIDRNEPWLNEPGGINRRPTLIDRLDWIDGWPVVNAGAGPSDGPQPGPVTGSDLGIHSTDPAHGKAFRAVVGRWRAATDRTADGGDIARLDPGRSSRALVVSTTPVRGEQRLELDLRLPEGDTTACVRATGLGGVHVCVDGEARELVLSSWGIGSREVVRAPIPERVDLTSWVALSIEWRRGGTLAQLSESRLGDPVASVRAAGRDVRGLLSIEAADGAAEIDNLSVNDAAELVTERVPDPVAGESTFVEEFDGALDEDWRQERWRDDIVVRDGALHWPLGNDDLAAPEGAGPLLLRDVPAGDWIAQTQLTLDLGTDSIRNFQQAGLIVHVGDDDYLRLGSVAIGTLRTIEFLKEQSGEDRVDRGGHLGGPPAATVWLRVLRTTSATGEQLYRSASSLDGESWRWGATWTLPADADPSVGLYAGGGAEPPIEARFEDFRFLSVG</sequence>
<feature type="active site" description="Proton acceptor" evidence="5">
    <location>
        <position position="59"/>
    </location>
</feature>
<feature type="site" description="Important for catalytic activity, responsible for pKa modulation of the active site Glu and correct orientation of both the proton donor and substrate" evidence="6">
    <location>
        <position position="192"/>
    </location>
</feature>
<name>A0A2M9CIG6_9MICO</name>
<dbReference type="InterPro" id="IPR013320">
    <property type="entry name" value="ConA-like_dom_sf"/>
</dbReference>
<feature type="region of interest" description="Disordered" evidence="7">
    <location>
        <begin position="366"/>
        <end position="387"/>
    </location>
</feature>
<dbReference type="PANTHER" id="PTHR43301">
    <property type="entry name" value="ARABINAN ENDO-1,5-ALPHA-L-ARABINOSIDASE"/>
    <property type="match status" value="1"/>
</dbReference>
<dbReference type="AlphaFoldDB" id="A0A2M9CIG6"/>
<feature type="chain" id="PRO_5014747638" evidence="8">
    <location>
        <begin position="33"/>
        <end position="773"/>
    </location>
</feature>
<feature type="region of interest" description="Disordered" evidence="7">
    <location>
        <begin position="158"/>
        <end position="186"/>
    </location>
</feature>
<dbReference type="EMBL" id="PGFF01000001">
    <property type="protein sequence ID" value="PJJ71726.1"/>
    <property type="molecule type" value="Genomic_DNA"/>
</dbReference>
<evidence type="ECO:0000256" key="2">
    <source>
        <dbReference type="ARBA" id="ARBA00009865"/>
    </source>
</evidence>
<keyword evidence="8" id="KW-0732">Signal</keyword>
<dbReference type="Proteomes" id="UP000228758">
    <property type="component" value="Unassembled WGS sequence"/>
</dbReference>
<dbReference type="CDD" id="cd18616">
    <property type="entry name" value="GH43_ABN-like"/>
    <property type="match status" value="1"/>
</dbReference>
<feature type="active site" description="Proton donor" evidence="5">
    <location>
        <position position="240"/>
    </location>
</feature>
<feature type="signal peptide" evidence="8">
    <location>
        <begin position="1"/>
        <end position="32"/>
    </location>
</feature>
<evidence type="ECO:0000256" key="8">
    <source>
        <dbReference type="SAM" id="SignalP"/>
    </source>
</evidence>
<dbReference type="SUPFAM" id="SSF49899">
    <property type="entry name" value="Concanavalin A-like lectins/glucanases"/>
    <property type="match status" value="1"/>
</dbReference>
<gene>
    <name evidence="9" type="ORF">CLV46_1279</name>
</gene>
<dbReference type="Gene3D" id="2.60.120.200">
    <property type="match status" value="1"/>
</dbReference>
<feature type="compositionally biased region" description="Low complexity" evidence="7">
    <location>
        <begin position="158"/>
        <end position="170"/>
    </location>
</feature>
<dbReference type="InterPro" id="IPR006710">
    <property type="entry name" value="Glyco_hydro_43"/>
</dbReference>
<organism evidence="9 10">
    <name type="scientific">Diaminobutyricimonas aerilata</name>
    <dbReference type="NCBI Taxonomy" id="1162967"/>
    <lineage>
        <taxon>Bacteria</taxon>
        <taxon>Bacillati</taxon>
        <taxon>Actinomycetota</taxon>
        <taxon>Actinomycetes</taxon>
        <taxon>Micrococcales</taxon>
        <taxon>Microbacteriaceae</taxon>
        <taxon>Diaminobutyricimonas</taxon>
    </lineage>
</organism>
<comment type="pathway">
    <text evidence="1">Glycan metabolism; L-arabinan degradation.</text>
</comment>
<evidence type="ECO:0000256" key="5">
    <source>
        <dbReference type="PIRSR" id="PIRSR606710-1"/>
    </source>
</evidence>
<dbReference type="GO" id="GO:0004553">
    <property type="term" value="F:hydrolase activity, hydrolyzing O-glycosyl compounds"/>
    <property type="evidence" value="ECO:0007669"/>
    <property type="project" value="InterPro"/>
</dbReference>
<keyword evidence="3 9" id="KW-0378">Hydrolase</keyword>
<comment type="caution">
    <text evidence="9">The sequence shown here is derived from an EMBL/GenBank/DDBJ whole genome shotgun (WGS) entry which is preliminary data.</text>
</comment>
<dbReference type="GO" id="GO:0005975">
    <property type="term" value="P:carbohydrate metabolic process"/>
    <property type="evidence" value="ECO:0007669"/>
    <property type="project" value="InterPro"/>
</dbReference>
<evidence type="ECO:0000256" key="7">
    <source>
        <dbReference type="SAM" id="MobiDB-lite"/>
    </source>
</evidence>
<protein>
    <submittedName>
        <fullName evidence="9">Glycosyl hydrolase family 43</fullName>
    </submittedName>
</protein>
<evidence type="ECO:0000313" key="10">
    <source>
        <dbReference type="Proteomes" id="UP000228758"/>
    </source>
</evidence>
<dbReference type="OrthoDB" id="9801455at2"/>
<evidence type="ECO:0000256" key="1">
    <source>
        <dbReference type="ARBA" id="ARBA00004834"/>
    </source>
</evidence>
<dbReference type="Gene3D" id="2.115.10.20">
    <property type="entry name" value="Glycosyl hydrolase domain, family 43"/>
    <property type="match status" value="1"/>
</dbReference>